<evidence type="ECO:0000256" key="4">
    <source>
        <dbReference type="ARBA" id="ARBA00022692"/>
    </source>
</evidence>
<evidence type="ECO:0000259" key="8">
    <source>
        <dbReference type="PROSITE" id="PS50850"/>
    </source>
</evidence>
<dbReference type="InterPro" id="IPR050189">
    <property type="entry name" value="MFS_Efflux_Transporters"/>
</dbReference>
<feature type="transmembrane region" description="Helical" evidence="7">
    <location>
        <begin position="157"/>
        <end position="181"/>
    </location>
</feature>
<feature type="transmembrane region" description="Helical" evidence="7">
    <location>
        <begin position="359"/>
        <end position="379"/>
    </location>
</feature>
<dbReference type="PROSITE" id="PS51257">
    <property type="entry name" value="PROKAR_LIPOPROTEIN"/>
    <property type="match status" value="1"/>
</dbReference>
<dbReference type="InterPro" id="IPR005829">
    <property type="entry name" value="Sugar_transporter_CS"/>
</dbReference>
<keyword evidence="3" id="KW-1003">Cell membrane</keyword>
<dbReference type="PANTHER" id="PTHR43124:SF3">
    <property type="entry name" value="CHLORAMPHENICOL EFFLUX PUMP RV0191"/>
    <property type="match status" value="1"/>
</dbReference>
<dbReference type="GO" id="GO:0022857">
    <property type="term" value="F:transmembrane transporter activity"/>
    <property type="evidence" value="ECO:0007669"/>
    <property type="project" value="InterPro"/>
</dbReference>
<keyword evidence="2" id="KW-0813">Transport</keyword>
<reference evidence="9 10" key="1">
    <citation type="submission" date="2010-12" db="EMBL/GenBank/DDBJ databases">
        <title>Complete sequence of Ethanoligenens harbinense YUAN-3.</title>
        <authorList>
            <person name="Lucas S."/>
            <person name="Copeland A."/>
            <person name="Lapidus A."/>
            <person name="Cheng J.-F."/>
            <person name="Bruce D."/>
            <person name="Goodwin L."/>
            <person name="Pitluck S."/>
            <person name="Chertkov O."/>
            <person name="Misra M."/>
            <person name="Detter J.C."/>
            <person name="Han C."/>
            <person name="Tapia R."/>
            <person name="Land M."/>
            <person name="Hauser L."/>
            <person name="Jeffries C."/>
            <person name="Kyrpides N."/>
            <person name="Ivanova N."/>
            <person name="Mikhailova N."/>
            <person name="Wang A."/>
            <person name="Mouttaki H."/>
            <person name="He Z."/>
            <person name="Zhou J."/>
            <person name="Hemme C.L."/>
            <person name="Woyke T."/>
        </authorList>
    </citation>
    <scope>NUCLEOTIDE SEQUENCE [LARGE SCALE GENOMIC DNA]</scope>
    <source>
        <strain evidence="10">DSM 18485 / JCM 12961 / CGMCC 1.5033 / YUAN-3</strain>
    </source>
</reference>
<feature type="transmembrane region" description="Helical" evidence="7">
    <location>
        <begin position="36"/>
        <end position="61"/>
    </location>
</feature>
<dbReference type="PROSITE" id="PS00216">
    <property type="entry name" value="SUGAR_TRANSPORT_1"/>
    <property type="match status" value="1"/>
</dbReference>
<proteinExistence type="predicted"/>
<gene>
    <name evidence="9" type="ordered locus">Ethha_0935</name>
</gene>
<evidence type="ECO:0000256" key="1">
    <source>
        <dbReference type="ARBA" id="ARBA00004651"/>
    </source>
</evidence>
<name>E6U3S7_ETHHY</name>
<evidence type="ECO:0000313" key="9">
    <source>
        <dbReference type="EMBL" id="ADU26494.1"/>
    </source>
</evidence>
<feature type="transmembrane region" description="Helical" evidence="7">
    <location>
        <begin position="207"/>
        <end position="232"/>
    </location>
</feature>
<feature type="transmembrane region" description="Helical" evidence="7">
    <location>
        <begin position="332"/>
        <end position="353"/>
    </location>
</feature>
<dbReference type="SUPFAM" id="SSF103473">
    <property type="entry name" value="MFS general substrate transporter"/>
    <property type="match status" value="1"/>
</dbReference>
<evidence type="ECO:0000256" key="7">
    <source>
        <dbReference type="SAM" id="Phobius"/>
    </source>
</evidence>
<comment type="subcellular location">
    <subcellularLocation>
        <location evidence="1">Cell membrane</location>
        <topology evidence="1">Multi-pass membrane protein</topology>
    </subcellularLocation>
</comment>
<evidence type="ECO:0000256" key="2">
    <source>
        <dbReference type="ARBA" id="ARBA00022448"/>
    </source>
</evidence>
<dbReference type="eggNOG" id="COG2814">
    <property type="taxonomic scope" value="Bacteria"/>
</dbReference>
<feature type="transmembrane region" description="Helical" evidence="7">
    <location>
        <begin position="273"/>
        <end position="291"/>
    </location>
</feature>
<feature type="transmembrane region" description="Helical" evidence="7">
    <location>
        <begin position="73"/>
        <end position="90"/>
    </location>
</feature>
<dbReference type="RefSeq" id="WP_013484858.1">
    <property type="nucleotide sequence ID" value="NC_014828.1"/>
</dbReference>
<dbReference type="PANTHER" id="PTHR43124">
    <property type="entry name" value="PURINE EFFLUX PUMP PBUE"/>
    <property type="match status" value="1"/>
</dbReference>
<feature type="transmembrane region" description="Helical" evidence="7">
    <location>
        <begin position="131"/>
        <end position="151"/>
    </location>
</feature>
<dbReference type="CDD" id="cd17324">
    <property type="entry name" value="MFS_NepI_like"/>
    <property type="match status" value="1"/>
</dbReference>
<dbReference type="STRING" id="663278.Ethha_0935"/>
<evidence type="ECO:0000256" key="5">
    <source>
        <dbReference type="ARBA" id="ARBA00022989"/>
    </source>
</evidence>
<evidence type="ECO:0000256" key="6">
    <source>
        <dbReference type="ARBA" id="ARBA00023136"/>
    </source>
</evidence>
<dbReference type="AlphaFoldDB" id="E6U3S7"/>
<evidence type="ECO:0000313" key="10">
    <source>
        <dbReference type="Proteomes" id="UP000001551"/>
    </source>
</evidence>
<dbReference type="EMBL" id="CP002400">
    <property type="protein sequence ID" value="ADU26494.1"/>
    <property type="molecule type" value="Genomic_DNA"/>
</dbReference>
<feature type="domain" description="Major facilitator superfamily (MFS) profile" evidence="8">
    <location>
        <begin position="7"/>
        <end position="386"/>
    </location>
</feature>
<feature type="transmembrane region" description="Helical" evidence="7">
    <location>
        <begin position="297"/>
        <end position="320"/>
    </location>
</feature>
<dbReference type="HOGENOM" id="CLU_001265_61_5_9"/>
<feature type="transmembrane region" description="Helical" evidence="7">
    <location>
        <begin position="238"/>
        <end position="261"/>
    </location>
</feature>
<dbReference type="Pfam" id="PF07690">
    <property type="entry name" value="MFS_1"/>
    <property type="match status" value="1"/>
</dbReference>
<dbReference type="InterPro" id="IPR020846">
    <property type="entry name" value="MFS_dom"/>
</dbReference>
<keyword evidence="4 7" id="KW-0812">Transmembrane</keyword>
<dbReference type="InterPro" id="IPR011701">
    <property type="entry name" value="MFS"/>
</dbReference>
<dbReference type="PROSITE" id="PS50850">
    <property type="entry name" value="MFS"/>
    <property type="match status" value="1"/>
</dbReference>
<dbReference type="Gene3D" id="1.20.1250.20">
    <property type="entry name" value="MFS general substrate transporter like domains"/>
    <property type="match status" value="1"/>
</dbReference>
<accession>E6U3S7</accession>
<keyword evidence="6 7" id="KW-0472">Membrane</keyword>
<keyword evidence="5 7" id="KW-1133">Transmembrane helix</keyword>
<keyword evidence="10" id="KW-1185">Reference proteome</keyword>
<feature type="transmembrane region" description="Helical" evidence="7">
    <location>
        <begin position="96"/>
        <end position="119"/>
    </location>
</feature>
<organism evidence="9 10">
    <name type="scientific">Ethanoligenens harbinense (strain DSM 18485 / JCM 12961 / CGMCC 1.5033 / YUAN-3)</name>
    <dbReference type="NCBI Taxonomy" id="663278"/>
    <lineage>
        <taxon>Bacteria</taxon>
        <taxon>Bacillati</taxon>
        <taxon>Bacillota</taxon>
        <taxon>Clostridia</taxon>
        <taxon>Eubacteriales</taxon>
        <taxon>Oscillospiraceae</taxon>
        <taxon>Ethanoligenens</taxon>
    </lineage>
</organism>
<protein>
    <submittedName>
        <fullName evidence="9">Major facilitator superfamily MFS_1</fullName>
    </submittedName>
</protein>
<dbReference type="InterPro" id="IPR036259">
    <property type="entry name" value="MFS_trans_sf"/>
</dbReference>
<dbReference type="GO" id="GO:0005886">
    <property type="term" value="C:plasma membrane"/>
    <property type="evidence" value="ECO:0007669"/>
    <property type="project" value="UniProtKB-SubCell"/>
</dbReference>
<dbReference type="Proteomes" id="UP000001551">
    <property type="component" value="Chromosome"/>
</dbReference>
<sequence>MKKKLPIIALLFLVFFLVGCDTFIISPLIPGITARFHVAVGSGGYMVSFYSLFYVLLTFALGPLSDRIGRKRMIFTGMMIFSAASLATALAPNFPIILIARSATGIGAAFAAPNIWAFIGDYFGPRIRGKVTAAVASALSLGLVIGVPIGTAVEQVASWKICFYLLAALAFLLAFLIFAFLPQSGNTQQAAPAAKKGYRDVLLQPQVLYSFLATFMVNFSNFGLYTFLGYWLKSQMHLSSAISGFIFLLAGVGNLTGVFLSGILSGKIAPRKLVAFLSLILAAAFLLLPVWRWNAALTAAAIILWMMAGGAVFSVIQAFVTQISAKARGTVLAMNNGFMWMGTALGSAMLSLMIDRWNFSVAAVVCACLTGVVATIFLFRLKDNQEER</sequence>
<evidence type="ECO:0000256" key="3">
    <source>
        <dbReference type="ARBA" id="ARBA00022475"/>
    </source>
</evidence>
<dbReference type="KEGG" id="eha:Ethha_0935"/>